<feature type="transmembrane region" description="Helical" evidence="1">
    <location>
        <begin position="29"/>
        <end position="50"/>
    </location>
</feature>
<evidence type="ECO:0000256" key="1">
    <source>
        <dbReference type="SAM" id="Phobius"/>
    </source>
</evidence>
<dbReference type="EMBL" id="GBRH01200025">
    <property type="protein sequence ID" value="JAD97870.1"/>
    <property type="molecule type" value="Transcribed_RNA"/>
</dbReference>
<evidence type="ECO:0000313" key="2">
    <source>
        <dbReference type="EMBL" id="JAD97870.1"/>
    </source>
</evidence>
<organism evidence="2">
    <name type="scientific">Arundo donax</name>
    <name type="common">Giant reed</name>
    <name type="synonym">Donax arundinaceus</name>
    <dbReference type="NCBI Taxonomy" id="35708"/>
    <lineage>
        <taxon>Eukaryota</taxon>
        <taxon>Viridiplantae</taxon>
        <taxon>Streptophyta</taxon>
        <taxon>Embryophyta</taxon>
        <taxon>Tracheophyta</taxon>
        <taxon>Spermatophyta</taxon>
        <taxon>Magnoliopsida</taxon>
        <taxon>Liliopsida</taxon>
        <taxon>Poales</taxon>
        <taxon>Poaceae</taxon>
        <taxon>PACMAD clade</taxon>
        <taxon>Arundinoideae</taxon>
        <taxon>Arundineae</taxon>
        <taxon>Arundo</taxon>
    </lineage>
</organism>
<dbReference type="AlphaFoldDB" id="A0A0A9EJ22"/>
<accession>A0A0A9EJ22</accession>
<sequence length="87" mass="9192">MGSPARPSIIAGRAMHAPPPIRSNLEDGFGWLVEVVGCLIWLLTLHVRWIGDGWRRDRAGVGDGVGFLGPFGSCGGALKRAVASLVL</sequence>
<proteinExistence type="predicted"/>
<reference evidence="2" key="2">
    <citation type="journal article" date="2015" name="Data Brief">
        <title>Shoot transcriptome of the giant reed, Arundo donax.</title>
        <authorList>
            <person name="Barrero R.A."/>
            <person name="Guerrero F.D."/>
            <person name="Moolhuijzen P."/>
            <person name="Goolsby J.A."/>
            <person name="Tidwell J."/>
            <person name="Bellgard S.E."/>
            <person name="Bellgard M.I."/>
        </authorList>
    </citation>
    <scope>NUCLEOTIDE SEQUENCE</scope>
    <source>
        <tissue evidence="2">Shoot tissue taken approximately 20 cm above the soil surface</tissue>
    </source>
</reference>
<reference evidence="2" key="1">
    <citation type="submission" date="2014-09" db="EMBL/GenBank/DDBJ databases">
        <authorList>
            <person name="Magalhaes I.L.F."/>
            <person name="Oliveira U."/>
            <person name="Santos F.R."/>
            <person name="Vidigal T.H.D.A."/>
            <person name="Brescovit A.D."/>
            <person name="Santos A.J."/>
        </authorList>
    </citation>
    <scope>NUCLEOTIDE SEQUENCE</scope>
    <source>
        <tissue evidence="2">Shoot tissue taken approximately 20 cm above the soil surface</tissue>
    </source>
</reference>
<keyword evidence="1" id="KW-1133">Transmembrane helix</keyword>
<keyword evidence="1" id="KW-0472">Membrane</keyword>
<keyword evidence="1" id="KW-0812">Transmembrane</keyword>
<protein>
    <submittedName>
        <fullName evidence="2">Uncharacterized protein</fullName>
    </submittedName>
</protein>
<name>A0A0A9EJ22_ARUDO</name>